<feature type="domain" description="Protein kinase" evidence="22">
    <location>
        <begin position="83"/>
        <end position="360"/>
    </location>
</feature>
<keyword evidence="6" id="KW-0808">Transferase</keyword>
<dbReference type="InterPro" id="IPR017441">
    <property type="entry name" value="Protein_kinase_ATP_BS"/>
</dbReference>
<keyword evidence="12 21" id="KW-1133">Transmembrane helix</keyword>
<keyword evidence="8" id="KW-0732">Signal</keyword>
<dbReference type="PANTHER" id="PTHR46008:SF60">
    <property type="entry name" value="PROTEIN KINASE DOMAIN-CONTAINING PROTEIN"/>
    <property type="match status" value="1"/>
</dbReference>
<evidence type="ECO:0000256" key="18">
    <source>
        <dbReference type="PROSITE-ProRule" id="PRU10141"/>
    </source>
</evidence>
<dbReference type="GO" id="GO:0005524">
    <property type="term" value="F:ATP binding"/>
    <property type="evidence" value="ECO:0007669"/>
    <property type="project" value="UniProtKB-UniRule"/>
</dbReference>
<evidence type="ECO:0000256" key="15">
    <source>
        <dbReference type="ARBA" id="ARBA00023180"/>
    </source>
</evidence>
<dbReference type="InterPro" id="IPR001245">
    <property type="entry name" value="Ser-Thr/Tyr_kinase_cat_dom"/>
</dbReference>
<evidence type="ECO:0000256" key="20">
    <source>
        <dbReference type="SAM" id="MobiDB-lite"/>
    </source>
</evidence>
<evidence type="ECO:0000256" key="12">
    <source>
        <dbReference type="ARBA" id="ARBA00022989"/>
    </source>
</evidence>
<dbReference type="InterPro" id="IPR008271">
    <property type="entry name" value="Ser/Thr_kinase_AS"/>
</dbReference>
<dbReference type="GO" id="GO:0005886">
    <property type="term" value="C:plasma membrane"/>
    <property type="evidence" value="ECO:0007669"/>
    <property type="project" value="UniProtKB-SubCell"/>
</dbReference>
<keyword evidence="7 21" id="KW-0812">Transmembrane</keyword>
<evidence type="ECO:0000256" key="4">
    <source>
        <dbReference type="ARBA" id="ARBA00022527"/>
    </source>
</evidence>
<keyword evidence="24" id="KW-1185">Reference proteome</keyword>
<dbReference type="SMART" id="SM00220">
    <property type="entry name" value="S_TKc"/>
    <property type="match status" value="1"/>
</dbReference>
<dbReference type="OrthoDB" id="4062651at2759"/>
<comment type="similarity">
    <text evidence="19">Belongs to the protein kinase superfamily.</text>
</comment>
<protein>
    <recommendedName>
        <fullName evidence="2">non-specific serine/threonine protein kinase</fullName>
        <ecNumber evidence="2">2.7.11.1</ecNumber>
    </recommendedName>
</protein>
<dbReference type="InterPro" id="IPR000719">
    <property type="entry name" value="Prot_kinase_dom"/>
</dbReference>
<evidence type="ECO:0000256" key="17">
    <source>
        <dbReference type="ARBA" id="ARBA00048679"/>
    </source>
</evidence>
<feature type="compositionally biased region" description="Polar residues" evidence="20">
    <location>
        <begin position="390"/>
        <end position="399"/>
    </location>
</feature>
<comment type="subcellular location">
    <subcellularLocation>
        <location evidence="1">Cell membrane</location>
        <topology evidence="1">Single-pass type I membrane protein</topology>
    </subcellularLocation>
</comment>
<dbReference type="AlphaFoldDB" id="A0A3L6SK07"/>
<keyword evidence="3" id="KW-1003">Cell membrane</keyword>
<dbReference type="Gene3D" id="1.10.510.10">
    <property type="entry name" value="Transferase(Phosphotransferase) domain 1"/>
    <property type="match status" value="1"/>
</dbReference>
<dbReference type="InterPro" id="IPR011009">
    <property type="entry name" value="Kinase-like_dom_sf"/>
</dbReference>
<keyword evidence="10" id="KW-0418">Kinase</keyword>
<organism evidence="23 24">
    <name type="scientific">Panicum miliaceum</name>
    <name type="common">Proso millet</name>
    <name type="synonym">Broomcorn millet</name>
    <dbReference type="NCBI Taxonomy" id="4540"/>
    <lineage>
        <taxon>Eukaryota</taxon>
        <taxon>Viridiplantae</taxon>
        <taxon>Streptophyta</taxon>
        <taxon>Embryophyta</taxon>
        <taxon>Tracheophyta</taxon>
        <taxon>Spermatophyta</taxon>
        <taxon>Magnoliopsida</taxon>
        <taxon>Liliopsida</taxon>
        <taxon>Poales</taxon>
        <taxon>Poaceae</taxon>
        <taxon>PACMAD clade</taxon>
        <taxon>Panicoideae</taxon>
        <taxon>Panicodae</taxon>
        <taxon>Paniceae</taxon>
        <taxon>Panicinae</taxon>
        <taxon>Panicum</taxon>
        <taxon>Panicum sect. Panicum</taxon>
    </lineage>
</organism>
<dbReference type="PROSITE" id="PS00107">
    <property type="entry name" value="PROTEIN_KINASE_ATP"/>
    <property type="match status" value="1"/>
</dbReference>
<evidence type="ECO:0000256" key="1">
    <source>
        <dbReference type="ARBA" id="ARBA00004251"/>
    </source>
</evidence>
<evidence type="ECO:0000313" key="24">
    <source>
        <dbReference type="Proteomes" id="UP000275267"/>
    </source>
</evidence>
<dbReference type="CDD" id="cd14066">
    <property type="entry name" value="STKc_IRAK"/>
    <property type="match status" value="1"/>
</dbReference>
<dbReference type="EMBL" id="PQIB02000004">
    <property type="protein sequence ID" value="RLN22969.1"/>
    <property type="molecule type" value="Genomic_DNA"/>
</dbReference>
<evidence type="ECO:0000256" key="14">
    <source>
        <dbReference type="ARBA" id="ARBA00023170"/>
    </source>
</evidence>
<evidence type="ECO:0000256" key="21">
    <source>
        <dbReference type="SAM" id="Phobius"/>
    </source>
</evidence>
<feature type="region of interest" description="Disordered" evidence="20">
    <location>
        <begin position="365"/>
        <end position="399"/>
    </location>
</feature>
<dbReference type="FunFam" id="1.10.510.10:FF:000161">
    <property type="entry name" value="Wall-associated receptor kinase-like 20"/>
    <property type="match status" value="1"/>
</dbReference>
<evidence type="ECO:0000259" key="22">
    <source>
        <dbReference type="PROSITE" id="PS50011"/>
    </source>
</evidence>
<dbReference type="EC" id="2.7.11.1" evidence="2"/>
<dbReference type="PROSITE" id="PS00108">
    <property type="entry name" value="PROTEIN_KINASE_ST"/>
    <property type="match status" value="1"/>
</dbReference>
<dbReference type="Gene3D" id="3.30.200.20">
    <property type="entry name" value="Phosphorylase Kinase, domain 1"/>
    <property type="match status" value="1"/>
</dbReference>
<evidence type="ECO:0000256" key="9">
    <source>
        <dbReference type="ARBA" id="ARBA00022741"/>
    </source>
</evidence>
<keyword evidence="15" id="KW-0325">Glycoprotein</keyword>
<comment type="catalytic activity">
    <reaction evidence="17">
        <text>L-seryl-[protein] + ATP = O-phospho-L-seryl-[protein] + ADP + H(+)</text>
        <dbReference type="Rhea" id="RHEA:17989"/>
        <dbReference type="Rhea" id="RHEA-COMP:9863"/>
        <dbReference type="Rhea" id="RHEA-COMP:11604"/>
        <dbReference type="ChEBI" id="CHEBI:15378"/>
        <dbReference type="ChEBI" id="CHEBI:29999"/>
        <dbReference type="ChEBI" id="CHEBI:30616"/>
        <dbReference type="ChEBI" id="CHEBI:83421"/>
        <dbReference type="ChEBI" id="CHEBI:456216"/>
        <dbReference type="EC" id="2.7.11.1"/>
    </reaction>
</comment>
<dbReference type="GO" id="GO:0004674">
    <property type="term" value="F:protein serine/threonine kinase activity"/>
    <property type="evidence" value="ECO:0007669"/>
    <property type="project" value="UniProtKB-KW"/>
</dbReference>
<keyword evidence="13 21" id="KW-0472">Membrane</keyword>
<dbReference type="PANTHER" id="PTHR46008">
    <property type="entry name" value="LEAF RUST 10 DISEASE-RESISTANCE LOCUS RECEPTOR-LIKE PROTEIN KINASE-LIKE 1.4"/>
    <property type="match status" value="1"/>
</dbReference>
<evidence type="ECO:0000256" key="10">
    <source>
        <dbReference type="ARBA" id="ARBA00022777"/>
    </source>
</evidence>
<comment type="caution">
    <text evidence="23">The sequence shown here is derived from an EMBL/GenBank/DDBJ whole genome shotgun (WGS) entry which is preliminary data.</text>
</comment>
<proteinExistence type="inferred from homology"/>
<keyword evidence="5" id="KW-0597">Phosphoprotein</keyword>
<dbReference type="FunFam" id="3.30.200.20:FF:000214">
    <property type="entry name" value="WAK1-OsWAK receptor-like cytoplasmic kinase (OsWAK-RLCK)"/>
    <property type="match status" value="1"/>
</dbReference>
<dbReference type="STRING" id="4540.A0A3L6SK07"/>
<accession>A0A3L6SK07</accession>
<keyword evidence="4 19" id="KW-0723">Serine/threonine-protein kinase</keyword>
<keyword evidence="11 18" id="KW-0067">ATP-binding</keyword>
<keyword evidence="14" id="KW-0675">Receptor</keyword>
<evidence type="ECO:0000256" key="6">
    <source>
        <dbReference type="ARBA" id="ARBA00022679"/>
    </source>
</evidence>
<evidence type="ECO:0000256" key="19">
    <source>
        <dbReference type="RuleBase" id="RU000304"/>
    </source>
</evidence>
<evidence type="ECO:0000256" key="5">
    <source>
        <dbReference type="ARBA" id="ARBA00022553"/>
    </source>
</evidence>
<evidence type="ECO:0000313" key="23">
    <source>
        <dbReference type="EMBL" id="RLN22969.1"/>
    </source>
</evidence>
<reference evidence="24" key="1">
    <citation type="journal article" date="2019" name="Nat. Commun.">
        <title>The genome of broomcorn millet.</title>
        <authorList>
            <person name="Zou C."/>
            <person name="Miki D."/>
            <person name="Li D."/>
            <person name="Tang Q."/>
            <person name="Xiao L."/>
            <person name="Rajput S."/>
            <person name="Deng P."/>
            <person name="Jia W."/>
            <person name="Huang R."/>
            <person name="Zhang M."/>
            <person name="Sun Y."/>
            <person name="Hu J."/>
            <person name="Fu X."/>
            <person name="Schnable P.S."/>
            <person name="Li F."/>
            <person name="Zhang H."/>
            <person name="Feng B."/>
            <person name="Zhu X."/>
            <person name="Liu R."/>
            <person name="Schnable J.C."/>
            <person name="Zhu J.-K."/>
            <person name="Zhang H."/>
        </authorList>
    </citation>
    <scope>NUCLEOTIDE SEQUENCE [LARGE SCALE GENOMIC DNA]</scope>
</reference>
<dbReference type="Proteomes" id="UP000275267">
    <property type="component" value="Unassembled WGS sequence"/>
</dbReference>
<evidence type="ECO:0000256" key="11">
    <source>
        <dbReference type="ARBA" id="ARBA00022840"/>
    </source>
</evidence>
<sequence length="399" mass="44093">MAKYTGAAGAVAGVAVLAAAAFLFIVRKRKKKNVINSSSKLLKYSGSGGTPRSRVGDMESGSIEDLPTHLFTYEELEEATNSFDEHRELGDGGFGTVYKGYLKDGRVVAVKRLYNNSYRRVEQFQNEAAILSGLRHPNLVMFYGCTPSTSRELLLVYEFVANGTVADHLHGHRAPERALPWPLRLSIAVESAAALTYLHAIEPPVVHRDVKTTNILLDADFHVKVADFGLSRLFPLDVTHVSTAPQGTPGYVDPEYHQCYQLTDKSDVYSFGVVLVELISSKPAVDITRHRNEINLAGMAISKIQNCHLEQLVDLDLGYEADPATKKMMTMVAELAFRCLQQNGEMRPPMKEVLEVLRSIQGECRAEKDGDKNKDGPFSPTTVHAPWDSRATTPNTSRD</sequence>
<feature type="binding site" evidence="18">
    <location>
        <position position="111"/>
    </location>
    <ligand>
        <name>ATP</name>
        <dbReference type="ChEBI" id="CHEBI:30616"/>
    </ligand>
</feature>
<gene>
    <name evidence="23" type="ORF">C2845_PM07G19360</name>
</gene>
<keyword evidence="9 18" id="KW-0547">Nucleotide-binding</keyword>
<dbReference type="SUPFAM" id="SSF56112">
    <property type="entry name" value="Protein kinase-like (PK-like)"/>
    <property type="match status" value="1"/>
</dbReference>
<evidence type="ECO:0000256" key="16">
    <source>
        <dbReference type="ARBA" id="ARBA00047899"/>
    </source>
</evidence>
<dbReference type="PROSITE" id="PS50011">
    <property type="entry name" value="PROTEIN_KINASE_DOM"/>
    <property type="match status" value="1"/>
</dbReference>
<evidence type="ECO:0000256" key="8">
    <source>
        <dbReference type="ARBA" id="ARBA00022729"/>
    </source>
</evidence>
<dbReference type="Pfam" id="PF07714">
    <property type="entry name" value="PK_Tyr_Ser-Thr"/>
    <property type="match status" value="1"/>
</dbReference>
<comment type="catalytic activity">
    <reaction evidence="16">
        <text>L-threonyl-[protein] + ATP = O-phospho-L-threonyl-[protein] + ADP + H(+)</text>
        <dbReference type="Rhea" id="RHEA:46608"/>
        <dbReference type="Rhea" id="RHEA-COMP:11060"/>
        <dbReference type="Rhea" id="RHEA-COMP:11605"/>
        <dbReference type="ChEBI" id="CHEBI:15378"/>
        <dbReference type="ChEBI" id="CHEBI:30013"/>
        <dbReference type="ChEBI" id="CHEBI:30616"/>
        <dbReference type="ChEBI" id="CHEBI:61977"/>
        <dbReference type="ChEBI" id="CHEBI:456216"/>
        <dbReference type="EC" id="2.7.11.1"/>
    </reaction>
</comment>
<feature type="compositionally biased region" description="Basic and acidic residues" evidence="20">
    <location>
        <begin position="365"/>
        <end position="375"/>
    </location>
</feature>
<evidence type="ECO:0000256" key="2">
    <source>
        <dbReference type="ARBA" id="ARBA00012513"/>
    </source>
</evidence>
<feature type="transmembrane region" description="Helical" evidence="21">
    <location>
        <begin position="6"/>
        <end position="26"/>
    </location>
</feature>
<name>A0A3L6SK07_PANMI</name>
<evidence type="ECO:0000256" key="3">
    <source>
        <dbReference type="ARBA" id="ARBA00022475"/>
    </source>
</evidence>
<evidence type="ECO:0000256" key="13">
    <source>
        <dbReference type="ARBA" id="ARBA00023136"/>
    </source>
</evidence>
<evidence type="ECO:0000256" key="7">
    <source>
        <dbReference type="ARBA" id="ARBA00022692"/>
    </source>
</evidence>